<proteinExistence type="predicted"/>
<evidence type="ECO:0000313" key="2">
    <source>
        <dbReference type="Proteomes" id="UP001341281"/>
    </source>
</evidence>
<evidence type="ECO:0000313" key="1">
    <source>
        <dbReference type="EMBL" id="WVZ92717.1"/>
    </source>
</evidence>
<keyword evidence="2" id="KW-1185">Reference proteome</keyword>
<organism evidence="1 2">
    <name type="scientific">Paspalum notatum var. saurae</name>
    <dbReference type="NCBI Taxonomy" id="547442"/>
    <lineage>
        <taxon>Eukaryota</taxon>
        <taxon>Viridiplantae</taxon>
        <taxon>Streptophyta</taxon>
        <taxon>Embryophyta</taxon>
        <taxon>Tracheophyta</taxon>
        <taxon>Spermatophyta</taxon>
        <taxon>Magnoliopsida</taxon>
        <taxon>Liliopsida</taxon>
        <taxon>Poales</taxon>
        <taxon>Poaceae</taxon>
        <taxon>PACMAD clade</taxon>
        <taxon>Panicoideae</taxon>
        <taxon>Andropogonodae</taxon>
        <taxon>Paspaleae</taxon>
        <taxon>Paspalinae</taxon>
        <taxon>Paspalum</taxon>
    </lineage>
</organism>
<gene>
    <name evidence="1" type="ORF">U9M48_038763</name>
</gene>
<protein>
    <submittedName>
        <fullName evidence="1">Uncharacterized protein</fullName>
    </submittedName>
</protein>
<dbReference type="EMBL" id="CP144753">
    <property type="protein sequence ID" value="WVZ92717.1"/>
    <property type="molecule type" value="Genomic_DNA"/>
</dbReference>
<dbReference type="Proteomes" id="UP001341281">
    <property type="component" value="Chromosome 09"/>
</dbReference>
<sequence length="81" mass="8461">MILKRACKILTSTRDSHFSLLSTTPPDSVNRAGAVAEHGVLPAAGAGDSWDEARPPPLPTAAAGFSLIAISKRYAGSKWIS</sequence>
<accession>A0AAQ3UMJ1</accession>
<name>A0AAQ3UMJ1_PASNO</name>
<reference evidence="1 2" key="1">
    <citation type="submission" date="2024-02" db="EMBL/GenBank/DDBJ databases">
        <title>High-quality chromosome-scale genome assembly of Pensacola bahiagrass (Paspalum notatum Flugge var. saurae).</title>
        <authorList>
            <person name="Vega J.M."/>
            <person name="Podio M."/>
            <person name="Orjuela J."/>
            <person name="Siena L.A."/>
            <person name="Pessino S.C."/>
            <person name="Combes M.C."/>
            <person name="Mariac C."/>
            <person name="Albertini E."/>
            <person name="Pupilli F."/>
            <person name="Ortiz J.P.A."/>
            <person name="Leblanc O."/>
        </authorList>
    </citation>
    <scope>NUCLEOTIDE SEQUENCE [LARGE SCALE GENOMIC DNA]</scope>
    <source>
        <strain evidence="1">R1</strain>
        <tissue evidence="1">Leaf</tissue>
    </source>
</reference>
<dbReference type="AlphaFoldDB" id="A0AAQ3UMJ1"/>